<evidence type="ECO:0000256" key="3">
    <source>
        <dbReference type="SAM" id="SignalP"/>
    </source>
</evidence>
<keyword evidence="2" id="KW-0812">Transmembrane</keyword>
<dbReference type="RefSeq" id="WP_345124347.1">
    <property type="nucleotide sequence ID" value="NZ_BAABAT010000004.1"/>
</dbReference>
<gene>
    <name evidence="5" type="ORF">GCM10022255_023520</name>
</gene>
<feature type="region of interest" description="Disordered" evidence="1">
    <location>
        <begin position="24"/>
        <end position="90"/>
    </location>
</feature>
<dbReference type="Pfam" id="PF14257">
    <property type="entry name" value="DUF4349"/>
    <property type="match status" value="1"/>
</dbReference>
<evidence type="ECO:0000259" key="4">
    <source>
        <dbReference type="Pfam" id="PF14257"/>
    </source>
</evidence>
<organism evidence="5 6">
    <name type="scientific">Dactylosporangium darangshiense</name>
    <dbReference type="NCBI Taxonomy" id="579108"/>
    <lineage>
        <taxon>Bacteria</taxon>
        <taxon>Bacillati</taxon>
        <taxon>Actinomycetota</taxon>
        <taxon>Actinomycetes</taxon>
        <taxon>Micromonosporales</taxon>
        <taxon>Micromonosporaceae</taxon>
        <taxon>Dactylosporangium</taxon>
    </lineage>
</organism>
<dbReference type="Proteomes" id="UP001500620">
    <property type="component" value="Unassembled WGS sequence"/>
</dbReference>
<feature type="domain" description="DUF4349" evidence="4">
    <location>
        <begin position="92"/>
        <end position="300"/>
    </location>
</feature>
<evidence type="ECO:0000313" key="6">
    <source>
        <dbReference type="Proteomes" id="UP001500620"/>
    </source>
</evidence>
<keyword evidence="6" id="KW-1185">Reference proteome</keyword>
<evidence type="ECO:0000256" key="2">
    <source>
        <dbReference type="SAM" id="Phobius"/>
    </source>
</evidence>
<proteinExistence type="predicted"/>
<name>A0ABP8D4T1_9ACTN</name>
<feature type="transmembrane region" description="Helical" evidence="2">
    <location>
        <begin position="280"/>
        <end position="302"/>
    </location>
</feature>
<comment type="caution">
    <text evidence="5">The sequence shown here is derived from an EMBL/GenBank/DDBJ whole genome shotgun (WGS) entry which is preliminary data.</text>
</comment>
<dbReference type="PROSITE" id="PS51257">
    <property type="entry name" value="PROKAR_LIPOPROTEIN"/>
    <property type="match status" value="1"/>
</dbReference>
<dbReference type="InterPro" id="IPR025645">
    <property type="entry name" value="DUF4349"/>
</dbReference>
<evidence type="ECO:0000313" key="5">
    <source>
        <dbReference type="EMBL" id="GAA4247479.1"/>
    </source>
</evidence>
<feature type="compositionally biased region" description="Low complexity" evidence="1">
    <location>
        <begin position="40"/>
        <end position="52"/>
    </location>
</feature>
<feature type="chain" id="PRO_5045315889" description="DUF4349 domain-containing protein" evidence="3">
    <location>
        <begin position="21"/>
        <end position="408"/>
    </location>
</feature>
<accession>A0ABP8D4T1</accession>
<feature type="region of interest" description="Disordered" evidence="1">
    <location>
        <begin position="336"/>
        <end position="408"/>
    </location>
</feature>
<sequence length="408" mass="42770">MSVRRTTVFLAAAATAVVLALSGCGSDSQKDSAPTSADKPAAANGAAGAGPADQRQAAGEAQQEPLNQAQGQEKGDAGAEQKAPDSVDTSDRAIIYSGTMTVQVKDVNEAATKAIAFAVAAGGFVGGDNRQIDGDSSTATLTLRVPAAKFQSTLEQVKTVGEEKGRQLSAQDVTDQVADVDSRIKTAQASVDRIRALMARAQTIGEITALESELSRRESDLESLQARKRRLDGLTALSTITVFLHGPQAPVVSKEDTGIMVGLRNGWHAFVASLRVALTVLGWLLPWVVFIGGPVYLIIWLFRRYRRTHPLPPRLMPVPAPPAPVYAGRPVPSVHPVAPGPRWTPPAQPAPVSGPPAPTTAEQGGKEPVSDARDGAEAEPTRAPEAAAPHRPEPRDEGEGTSGPEQAR</sequence>
<feature type="signal peptide" evidence="3">
    <location>
        <begin position="1"/>
        <end position="20"/>
    </location>
</feature>
<dbReference type="EMBL" id="BAABAT010000004">
    <property type="protein sequence ID" value="GAA4247479.1"/>
    <property type="molecule type" value="Genomic_DNA"/>
</dbReference>
<feature type="compositionally biased region" description="Basic and acidic residues" evidence="1">
    <location>
        <begin position="73"/>
        <end position="90"/>
    </location>
</feature>
<feature type="compositionally biased region" description="Pro residues" evidence="1">
    <location>
        <begin position="338"/>
        <end position="358"/>
    </location>
</feature>
<feature type="compositionally biased region" description="Polar residues" evidence="1">
    <location>
        <begin position="25"/>
        <end position="35"/>
    </location>
</feature>
<feature type="compositionally biased region" description="Basic and acidic residues" evidence="1">
    <location>
        <begin position="364"/>
        <end position="398"/>
    </location>
</feature>
<keyword evidence="3" id="KW-0732">Signal</keyword>
<keyword evidence="2" id="KW-0472">Membrane</keyword>
<evidence type="ECO:0000256" key="1">
    <source>
        <dbReference type="SAM" id="MobiDB-lite"/>
    </source>
</evidence>
<reference evidence="6" key="1">
    <citation type="journal article" date="2019" name="Int. J. Syst. Evol. Microbiol.">
        <title>The Global Catalogue of Microorganisms (GCM) 10K type strain sequencing project: providing services to taxonomists for standard genome sequencing and annotation.</title>
        <authorList>
            <consortium name="The Broad Institute Genomics Platform"/>
            <consortium name="The Broad Institute Genome Sequencing Center for Infectious Disease"/>
            <person name="Wu L."/>
            <person name="Ma J."/>
        </authorList>
    </citation>
    <scope>NUCLEOTIDE SEQUENCE [LARGE SCALE GENOMIC DNA]</scope>
    <source>
        <strain evidence="6">JCM 17441</strain>
    </source>
</reference>
<keyword evidence="2" id="KW-1133">Transmembrane helix</keyword>
<protein>
    <recommendedName>
        <fullName evidence="4">DUF4349 domain-containing protein</fullName>
    </recommendedName>
</protein>